<dbReference type="OrthoDB" id="420256at2"/>
<gene>
    <name evidence="2" type="ORF">E5K04_13065</name>
</gene>
<dbReference type="RefSeq" id="WP_136554829.1">
    <property type="nucleotide sequence ID" value="NZ_STGJ01000015.1"/>
</dbReference>
<comment type="caution">
    <text evidence="2">The sequence shown here is derived from an EMBL/GenBank/DDBJ whole genome shotgun (WGS) entry which is preliminary data.</text>
</comment>
<keyword evidence="1" id="KW-0732">Signal</keyword>
<dbReference type="AlphaFoldDB" id="A0A4T0UM97"/>
<name>A0A4T0UM97_9NEIS</name>
<protein>
    <submittedName>
        <fullName evidence="2">TIGR03790 family protein</fullName>
    </submittedName>
</protein>
<keyword evidence="3" id="KW-1185">Reference proteome</keyword>
<evidence type="ECO:0000256" key="1">
    <source>
        <dbReference type="SAM" id="SignalP"/>
    </source>
</evidence>
<dbReference type="InterPro" id="IPR022265">
    <property type="entry name" value="CHP03790"/>
</dbReference>
<sequence>MPDARTCLALAALFLAALAHGAPQGERTLAVLYRMADPASEAAARAYAEARGVPTSQLVAVRVPKGAVLAPAALPALRREIASKLPAGTRALALAWTEPYAVGCNSVTSALTLGFDARQCTDTCAAGRDSPFFNEGGPLKGGVLPPSMLLTDDAALAGVLARRGRTAHAPPDAAAYFVVSGDAARDSRARFFPPEGAHATGAVRLVTLKGRALAPARRAMFVFTGDTDANEVARASLLPGALADHLTSFGGVLSHGPQMSVLSWLAAGASASYGTVSEPCNWPQKFPHPQVLVARYLAGDTALEAYWKSVLWPAQGLIIGDPLAAPYAARH</sequence>
<dbReference type="NCBIfam" id="TIGR03790">
    <property type="entry name" value="TIGR03790 family protein"/>
    <property type="match status" value="1"/>
</dbReference>
<organism evidence="2 3">
    <name type="scientific">Crenobacter intestini</name>
    <dbReference type="NCBI Taxonomy" id="2563443"/>
    <lineage>
        <taxon>Bacteria</taxon>
        <taxon>Pseudomonadati</taxon>
        <taxon>Pseudomonadota</taxon>
        <taxon>Betaproteobacteria</taxon>
        <taxon>Neisseriales</taxon>
        <taxon>Neisseriaceae</taxon>
        <taxon>Crenobacter</taxon>
    </lineage>
</organism>
<evidence type="ECO:0000313" key="3">
    <source>
        <dbReference type="Proteomes" id="UP000308891"/>
    </source>
</evidence>
<dbReference type="EMBL" id="STGJ01000015">
    <property type="protein sequence ID" value="TIC79849.1"/>
    <property type="molecule type" value="Genomic_DNA"/>
</dbReference>
<feature type="chain" id="PRO_5020676479" evidence="1">
    <location>
        <begin position="22"/>
        <end position="331"/>
    </location>
</feature>
<proteinExistence type="predicted"/>
<accession>A0A4T0UM97</accession>
<evidence type="ECO:0000313" key="2">
    <source>
        <dbReference type="EMBL" id="TIC79849.1"/>
    </source>
</evidence>
<reference evidence="2 3" key="1">
    <citation type="submission" date="2019-04" db="EMBL/GenBank/DDBJ databases">
        <title>Crenobacter sp. nov.</title>
        <authorList>
            <person name="Shi S."/>
        </authorList>
    </citation>
    <scope>NUCLEOTIDE SEQUENCE [LARGE SCALE GENOMIC DNA]</scope>
    <source>
        <strain evidence="2 3">GY 70310</strain>
    </source>
</reference>
<dbReference type="Proteomes" id="UP000308891">
    <property type="component" value="Unassembled WGS sequence"/>
</dbReference>
<feature type="signal peptide" evidence="1">
    <location>
        <begin position="1"/>
        <end position="21"/>
    </location>
</feature>